<organism evidence="2 3">
    <name type="scientific">Candidatus Berkelbacteria bacterium RIFCSPHIGHO2_12_FULL_36_9</name>
    <dbReference type="NCBI Taxonomy" id="1797469"/>
    <lineage>
        <taxon>Bacteria</taxon>
        <taxon>Candidatus Berkelbacteria</taxon>
    </lineage>
</organism>
<name>A0A1F5EHN0_9BACT</name>
<keyword evidence="1" id="KW-0812">Transmembrane</keyword>
<evidence type="ECO:0000313" key="3">
    <source>
        <dbReference type="Proteomes" id="UP000176451"/>
    </source>
</evidence>
<dbReference type="EMBL" id="MEZV01000024">
    <property type="protein sequence ID" value="OGD66875.1"/>
    <property type="molecule type" value="Genomic_DNA"/>
</dbReference>
<evidence type="ECO:0000313" key="2">
    <source>
        <dbReference type="EMBL" id="OGD66875.1"/>
    </source>
</evidence>
<accession>A0A1F5EHN0</accession>
<dbReference type="AlphaFoldDB" id="A0A1F5EHN0"/>
<keyword evidence="1" id="KW-0472">Membrane</keyword>
<sequence length="113" mass="13153">MKEQFWSKLLCLIVLLLLFLIFPGSLVWLFLTWLGDEFSWPSWVSWVTAVILSFVLWFWTISSSEVTSQTAKLESPRCPKCGESLCSGEVPLSYTDYNTRTVFWCTKCDYTDE</sequence>
<evidence type="ECO:0000256" key="1">
    <source>
        <dbReference type="SAM" id="Phobius"/>
    </source>
</evidence>
<protein>
    <submittedName>
        <fullName evidence="2">Uncharacterized protein</fullName>
    </submittedName>
</protein>
<reference evidence="2 3" key="1">
    <citation type="journal article" date="2016" name="Nat. Commun.">
        <title>Thousands of microbial genomes shed light on interconnected biogeochemical processes in an aquifer system.</title>
        <authorList>
            <person name="Anantharaman K."/>
            <person name="Brown C.T."/>
            <person name="Hug L.A."/>
            <person name="Sharon I."/>
            <person name="Castelle C.J."/>
            <person name="Probst A.J."/>
            <person name="Thomas B.C."/>
            <person name="Singh A."/>
            <person name="Wilkins M.J."/>
            <person name="Karaoz U."/>
            <person name="Brodie E.L."/>
            <person name="Williams K.H."/>
            <person name="Hubbard S.S."/>
            <person name="Banfield J.F."/>
        </authorList>
    </citation>
    <scope>NUCLEOTIDE SEQUENCE [LARGE SCALE GENOMIC DNA]</scope>
</reference>
<proteinExistence type="predicted"/>
<dbReference type="Proteomes" id="UP000176451">
    <property type="component" value="Unassembled WGS sequence"/>
</dbReference>
<gene>
    <name evidence="2" type="ORF">A3F08_03420</name>
</gene>
<dbReference type="STRING" id="1797469.A3F08_03420"/>
<feature type="transmembrane region" description="Helical" evidence="1">
    <location>
        <begin position="43"/>
        <end position="62"/>
    </location>
</feature>
<comment type="caution">
    <text evidence="2">The sequence shown here is derived from an EMBL/GenBank/DDBJ whole genome shotgun (WGS) entry which is preliminary data.</text>
</comment>
<keyword evidence="1" id="KW-1133">Transmembrane helix</keyword>
<feature type="transmembrane region" description="Helical" evidence="1">
    <location>
        <begin position="9"/>
        <end position="31"/>
    </location>
</feature>